<dbReference type="Pfam" id="PF02674">
    <property type="entry name" value="Colicin_V"/>
    <property type="match status" value="1"/>
</dbReference>
<dbReference type="PANTHER" id="PTHR36926:SF1">
    <property type="entry name" value="COLICIN V PRODUCTION PROTEIN"/>
    <property type="match status" value="1"/>
</dbReference>
<reference evidence="6 7" key="1">
    <citation type="journal article" date="2018" name="Microbiome">
        <title>Fine metagenomic profile of the Mediterranean stratified and mixed water columns revealed by assembly and recruitment.</title>
        <authorList>
            <person name="Haro-Moreno J.M."/>
            <person name="Lopez-Perez M."/>
            <person name="De La Torre J.R."/>
            <person name="Picazo A."/>
            <person name="Camacho A."/>
            <person name="Rodriguez-Valera F."/>
        </authorList>
    </citation>
    <scope>NUCLEOTIDE SEQUENCE [LARGE SCALE GENOMIC DNA]</scope>
    <source>
        <strain evidence="6">MED-G78</strain>
    </source>
</reference>
<keyword evidence="3 5" id="KW-1133">Transmembrane helix</keyword>
<dbReference type="EMBL" id="QOPI01000015">
    <property type="protein sequence ID" value="RCL44465.1"/>
    <property type="molecule type" value="Genomic_DNA"/>
</dbReference>
<dbReference type="InterPro" id="IPR003825">
    <property type="entry name" value="Colicin-V_CvpA"/>
</dbReference>
<comment type="caution">
    <text evidence="6">The sequence shown here is derived from an EMBL/GenBank/DDBJ whole genome shotgun (WGS) entry which is preliminary data.</text>
</comment>
<dbReference type="GO" id="GO:0009403">
    <property type="term" value="P:toxin biosynthetic process"/>
    <property type="evidence" value="ECO:0007669"/>
    <property type="project" value="InterPro"/>
</dbReference>
<feature type="transmembrane region" description="Helical" evidence="5">
    <location>
        <begin position="105"/>
        <end position="126"/>
    </location>
</feature>
<gene>
    <name evidence="6" type="ORF">DBW92_03080</name>
</gene>
<keyword evidence="4 5" id="KW-0472">Membrane</keyword>
<feature type="transmembrane region" description="Helical" evidence="5">
    <location>
        <begin position="12"/>
        <end position="29"/>
    </location>
</feature>
<name>A0A368C4Y4_9GAMM</name>
<dbReference type="AlphaFoldDB" id="A0A368C4Y4"/>
<feature type="transmembrane region" description="Helical" evidence="5">
    <location>
        <begin position="69"/>
        <end position="93"/>
    </location>
</feature>
<evidence type="ECO:0000256" key="3">
    <source>
        <dbReference type="ARBA" id="ARBA00022989"/>
    </source>
</evidence>
<evidence type="ECO:0000256" key="4">
    <source>
        <dbReference type="ARBA" id="ARBA00023136"/>
    </source>
</evidence>
<organism evidence="6 7">
    <name type="scientific">SAR86 cluster bacterium</name>
    <dbReference type="NCBI Taxonomy" id="2030880"/>
    <lineage>
        <taxon>Bacteria</taxon>
        <taxon>Pseudomonadati</taxon>
        <taxon>Pseudomonadota</taxon>
        <taxon>Gammaproteobacteria</taxon>
        <taxon>SAR86 cluster</taxon>
    </lineage>
</organism>
<evidence type="ECO:0000256" key="2">
    <source>
        <dbReference type="ARBA" id="ARBA00022692"/>
    </source>
</evidence>
<sequence>MDALGLNITDWAILVIVIASGIISLFRGFTKEFLSLFLWVFSFLAAISFEYLVSPFIVDYIGNPEISKIGAYIVIFVASIFIGGIVINMISKLIKWSGVSGFDKFLGVIFGMMRGLIVIFVIFLLMPAGLKDSDLMGNSKISPFIEKIAPEIEAYIRDLLDNEVLEEVEDLVMPPQEEA</sequence>
<accession>A0A368C4Y4</accession>
<keyword evidence="2 5" id="KW-0812">Transmembrane</keyword>
<evidence type="ECO:0000313" key="7">
    <source>
        <dbReference type="Proteomes" id="UP000252915"/>
    </source>
</evidence>
<dbReference type="Proteomes" id="UP000252915">
    <property type="component" value="Unassembled WGS sequence"/>
</dbReference>
<evidence type="ECO:0000256" key="1">
    <source>
        <dbReference type="ARBA" id="ARBA00004141"/>
    </source>
</evidence>
<evidence type="ECO:0000313" key="6">
    <source>
        <dbReference type="EMBL" id="RCL44465.1"/>
    </source>
</evidence>
<feature type="transmembrane region" description="Helical" evidence="5">
    <location>
        <begin position="36"/>
        <end position="57"/>
    </location>
</feature>
<protein>
    <submittedName>
        <fullName evidence="6">CvpA family protein</fullName>
    </submittedName>
</protein>
<evidence type="ECO:0000256" key="5">
    <source>
        <dbReference type="SAM" id="Phobius"/>
    </source>
</evidence>
<comment type="subcellular location">
    <subcellularLocation>
        <location evidence="1">Membrane</location>
        <topology evidence="1">Multi-pass membrane protein</topology>
    </subcellularLocation>
</comment>
<proteinExistence type="predicted"/>
<dbReference type="PANTHER" id="PTHR36926">
    <property type="entry name" value="COLICIN V PRODUCTION PROTEIN"/>
    <property type="match status" value="1"/>
</dbReference>
<dbReference type="InterPro" id="IPR052719">
    <property type="entry name" value="CvpA-like"/>
</dbReference>
<dbReference type="GO" id="GO:0016020">
    <property type="term" value="C:membrane"/>
    <property type="evidence" value="ECO:0007669"/>
    <property type="project" value="UniProtKB-SubCell"/>
</dbReference>